<organism evidence="1 2">
    <name type="scientific">Papilio machaon</name>
    <name type="common">Old World swallowtail butterfly</name>
    <dbReference type="NCBI Taxonomy" id="76193"/>
    <lineage>
        <taxon>Eukaryota</taxon>
        <taxon>Metazoa</taxon>
        <taxon>Ecdysozoa</taxon>
        <taxon>Arthropoda</taxon>
        <taxon>Hexapoda</taxon>
        <taxon>Insecta</taxon>
        <taxon>Pterygota</taxon>
        <taxon>Neoptera</taxon>
        <taxon>Endopterygota</taxon>
        <taxon>Lepidoptera</taxon>
        <taxon>Glossata</taxon>
        <taxon>Ditrysia</taxon>
        <taxon>Papilionoidea</taxon>
        <taxon>Papilionidae</taxon>
        <taxon>Papilioninae</taxon>
        <taxon>Papilio</taxon>
    </lineage>
</organism>
<keyword evidence="2" id="KW-1185">Reference proteome</keyword>
<dbReference type="Proteomes" id="UP000053240">
    <property type="component" value="Unassembled WGS sequence"/>
</dbReference>
<protein>
    <submittedName>
        <fullName evidence="1">Uncharacterized protein</fullName>
    </submittedName>
</protein>
<evidence type="ECO:0000313" key="1">
    <source>
        <dbReference type="EMBL" id="KPJ18382.1"/>
    </source>
</evidence>
<name>A0A0N1PK42_PAPMA</name>
<dbReference type="AlphaFoldDB" id="A0A0N1PK42"/>
<sequence length="70" mass="7085">MVFNDQSLIVAYPPSAQARAAASRANASAGVDVPRPASGARLLDRARLGPDPSVVGKLDALKGASVSAVR</sequence>
<accession>A0A0N1PK42</accession>
<dbReference type="InParanoid" id="A0A0N1PK42"/>
<evidence type="ECO:0000313" key="2">
    <source>
        <dbReference type="Proteomes" id="UP000053240"/>
    </source>
</evidence>
<gene>
    <name evidence="1" type="ORF">RR48_01535</name>
</gene>
<dbReference type="EMBL" id="KQ460038">
    <property type="protein sequence ID" value="KPJ18382.1"/>
    <property type="molecule type" value="Genomic_DNA"/>
</dbReference>
<proteinExistence type="predicted"/>
<reference evidence="1 2" key="1">
    <citation type="journal article" date="2015" name="Nat. Commun.">
        <title>Outbred genome sequencing and CRISPR/Cas9 gene editing in butterflies.</title>
        <authorList>
            <person name="Li X."/>
            <person name="Fan D."/>
            <person name="Zhang W."/>
            <person name="Liu G."/>
            <person name="Zhang L."/>
            <person name="Zhao L."/>
            <person name="Fang X."/>
            <person name="Chen L."/>
            <person name="Dong Y."/>
            <person name="Chen Y."/>
            <person name="Ding Y."/>
            <person name="Zhao R."/>
            <person name="Feng M."/>
            <person name="Zhu Y."/>
            <person name="Feng Y."/>
            <person name="Jiang X."/>
            <person name="Zhu D."/>
            <person name="Xiang H."/>
            <person name="Feng X."/>
            <person name="Li S."/>
            <person name="Wang J."/>
            <person name="Zhang G."/>
            <person name="Kronforst M.R."/>
            <person name="Wang W."/>
        </authorList>
    </citation>
    <scope>NUCLEOTIDE SEQUENCE [LARGE SCALE GENOMIC DNA]</scope>
    <source>
        <strain evidence="1">Ya'a_city_454_Pm</strain>
        <tissue evidence="1">Whole body</tissue>
    </source>
</reference>